<protein>
    <submittedName>
        <fullName evidence="6">2-hydroxyacyl-CoA dehydratase</fullName>
    </submittedName>
</protein>
<dbReference type="EMBL" id="JACOPL010000011">
    <property type="protein sequence ID" value="MBC5726087.1"/>
    <property type="molecule type" value="Genomic_DNA"/>
</dbReference>
<reference evidence="6" key="1">
    <citation type="submission" date="2020-08" db="EMBL/GenBank/DDBJ databases">
        <title>Genome public.</title>
        <authorList>
            <person name="Liu C."/>
            <person name="Sun Q."/>
        </authorList>
    </citation>
    <scope>NUCLEOTIDE SEQUENCE</scope>
    <source>
        <strain evidence="6">NSJ-28</strain>
    </source>
</reference>
<dbReference type="InterPro" id="IPR010327">
    <property type="entry name" value="FldB/FldC_alpha/beta"/>
</dbReference>
<comment type="similarity">
    <text evidence="2">Belongs to the FldB/FldC dehydratase alpha/beta subunit family.</text>
</comment>
<evidence type="ECO:0000313" key="6">
    <source>
        <dbReference type="EMBL" id="MBC5726087.1"/>
    </source>
</evidence>
<comment type="caution">
    <text evidence="6">The sequence shown here is derived from an EMBL/GenBank/DDBJ whole genome shotgun (WGS) entry which is preliminary data.</text>
</comment>
<evidence type="ECO:0000256" key="4">
    <source>
        <dbReference type="ARBA" id="ARBA00023004"/>
    </source>
</evidence>
<organism evidence="6 7">
    <name type="scientific">Agathobaculum faecis</name>
    <dbReference type="NCBI Taxonomy" id="2763013"/>
    <lineage>
        <taxon>Bacteria</taxon>
        <taxon>Bacillati</taxon>
        <taxon>Bacillota</taxon>
        <taxon>Clostridia</taxon>
        <taxon>Eubacteriales</taxon>
        <taxon>Butyricicoccaceae</taxon>
        <taxon>Agathobaculum</taxon>
    </lineage>
</organism>
<dbReference type="Gene3D" id="3.40.50.11890">
    <property type="match status" value="1"/>
</dbReference>
<dbReference type="GO" id="GO:0046872">
    <property type="term" value="F:metal ion binding"/>
    <property type="evidence" value="ECO:0007669"/>
    <property type="project" value="UniProtKB-KW"/>
</dbReference>
<dbReference type="RefSeq" id="WP_147574565.1">
    <property type="nucleotide sequence ID" value="NZ_JACOPL010000011.1"/>
</dbReference>
<dbReference type="Pfam" id="PF06050">
    <property type="entry name" value="HGD-D"/>
    <property type="match status" value="1"/>
</dbReference>
<dbReference type="PANTHER" id="PTHR30548">
    <property type="entry name" value="2-HYDROXYGLUTARYL-COA DEHYDRATASE, D-COMPONENT-RELATED"/>
    <property type="match status" value="1"/>
</dbReference>
<evidence type="ECO:0000256" key="2">
    <source>
        <dbReference type="ARBA" id="ARBA00005806"/>
    </source>
</evidence>
<dbReference type="AlphaFoldDB" id="A0A923RWH1"/>
<comment type="cofactor">
    <cofactor evidence="1">
        <name>[4Fe-4S] cluster</name>
        <dbReference type="ChEBI" id="CHEBI:49883"/>
    </cofactor>
</comment>
<dbReference type="PANTHER" id="PTHR30548:SF5">
    <property type="entry name" value="SUBUNIT OF OXYGEN-SENSITIVE 2-HYDROXYISOCAPROYL-COA DEHYDRATASE"/>
    <property type="match status" value="1"/>
</dbReference>
<sequence length="374" mass="41111">MADVKNLLAQFDDISKNPQRLLKEYLNAGDKVIACFPVYTPQPLVLAAGMVPMGIWGGQCNPQIAGKYAPIFTCSLLRSCLEFGMTGAYRGVSAAIMPIICDTFRGMNSAWRAGVKDIRPITFIYPQNRKDPGARDFLIEEIKTVRSALEEISGKEITNEALQNAIALCNKRNAVMRAFCEAANDHLDLIRPADRHHVMKAATFLRPEKTIEMVSALTEALAAEPVCDWKGKKVILTGITCEPDEVLGYFADNNVAVVGDDLAQESRQYRSDYPAANSAIESLALHWFAIYGCSTAHDDNNTARGQMLVKLAKDSGADCVVLCMMRFCEIEEYDQPSVIDTVTRAGLMSFSIDIDQSTTESGQALTKIQAFAEN</sequence>
<keyword evidence="3" id="KW-0479">Metal-binding</keyword>
<keyword evidence="4" id="KW-0408">Iron</keyword>
<dbReference type="GO" id="GO:0051536">
    <property type="term" value="F:iron-sulfur cluster binding"/>
    <property type="evidence" value="ECO:0007669"/>
    <property type="project" value="UniProtKB-KW"/>
</dbReference>
<evidence type="ECO:0000256" key="5">
    <source>
        <dbReference type="ARBA" id="ARBA00023014"/>
    </source>
</evidence>
<evidence type="ECO:0000256" key="1">
    <source>
        <dbReference type="ARBA" id="ARBA00001966"/>
    </source>
</evidence>
<keyword evidence="7" id="KW-1185">Reference proteome</keyword>
<evidence type="ECO:0000256" key="3">
    <source>
        <dbReference type="ARBA" id="ARBA00022723"/>
    </source>
</evidence>
<evidence type="ECO:0000313" key="7">
    <source>
        <dbReference type="Proteomes" id="UP000606499"/>
    </source>
</evidence>
<dbReference type="Proteomes" id="UP000606499">
    <property type="component" value="Unassembled WGS sequence"/>
</dbReference>
<proteinExistence type="inferred from homology"/>
<dbReference type="Gene3D" id="3.40.50.11900">
    <property type="match status" value="1"/>
</dbReference>
<name>A0A923RWH1_9FIRM</name>
<gene>
    <name evidence="6" type="ORF">H8S45_11540</name>
</gene>
<dbReference type="Gene3D" id="1.20.1270.370">
    <property type="match status" value="1"/>
</dbReference>
<keyword evidence="5" id="KW-0411">Iron-sulfur</keyword>
<dbReference type="GO" id="GO:0016836">
    <property type="term" value="F:hydro-lyase activity"/>
    <property type="evidence" value="ECO:0007669"/>
    <property type="project" value="UniProtKB-ARBA"/>
</dbReference>
<accession>A0A923RWH1</accession>